<reference evidence="4" key="1">
    <citation type="journal article" date="2019" name="Int. J. Syst. Evol. Microbiol.">
        <title>The Global Catalogue of Microorganisms (GCM) 10K type strain sequencing project: providing services to taxonomists for standard genome sequencing and annotation.</title>
        <authorList>
            <consortium name="The Broad Institute Genomics Platform"/>
            <consortium name="The Broad Institute Genome Sequencing Center for Infectious Disease"/>
            <person name="Wu L."/>
            <person name="Ma J."/>
        </authorList>
    </citation>
    <scope>NUCLEOTIDE SEQUENCE [LARGE SCALE GENOMIC DNA]</scope>
    <source>
        <strain evidence="4">CGMCC 4.6997</strain>
    </source>
</reference>
<feature type="compositionally biased region" description="Basic and acidic residues" evidence="1">
    <location>
        <begin position="13"/>
        <end position="25"/>
    </location>
</feature>
<evidence type="ECO:0000313" key="3">
    <source>
        <dbReference type="EMBL" id="MFC5502769.1"/>
    </source>
</evidence>
<feature type="region of interest" description="Disordered" evidence="1">
    <location>
        <begin position="248"/>
        <end position="270"/>
    </location>
</feature>
<keyword evidence="2" id="KW-0812">Transmembrane</keyword>
<protein>
    <recommendedName>
        <fullName evidence="5">Fimbrial assembly protein</fullName>
    </recommendedName>
</protein>
<sequence length="270" mass="27727">MSLAFLTKPIGGSKKDAADEPDKPGRGKPAGPVRSPAASSHVAVGGAPRVDLMPPEVRLKRSQLRTRRSLRLALLGVLLVVVVACGGAWAWNTVAQTSLVAAQAEQQALVVQQTQYSKVTAVKDGIALIQAGQVVGDSTEIDWQAYLTKLQATLPAGVTLSTVTIDTADPLKTYAQTSVPLQGGRIATLAFTATSASLPSIPVWLNGLETLPGFVDATPGQVSLSSGVYTADVTMHIGPAAFANRFTPATKTPTSAATPGTSGTSTTGGN</sequence>
<keyword evidence="2" id="KW-0472">Membrane</keyword>
<evidence type="ECO:0000256" key="2">
    <source>
        <dbReference type="SAM" id="Phobius"/>
    </source>
</evidence>
<proteinExistence type="predicted"/>
<dbReference type="EMBL" id="JBHSMG010000002">
    <property type="protein sequence ID" value="MFC5502769.1"/>
    <property type="molecule type" value="Genomic_DNA"/>
</dbReference>
<dbReference type="RefSeq" id="WP_386740468.1">
    <property type="nucleotide sequence ID" value="NZ_JBHSMG010000002.1"/>
</dbReference>
<keyword evidence="4" id="KW-1185">Reference proteome</keyword>
<feature type="region of interest" description="Disordered" evidence="1">
    <location>
        <begin position="1"/>
        <end position="48"/>
    </location>
</feature>
<keyword evidence="2" id="KW-1133">Transmembrane helix</keyword>
<feature type="transmembrane region" description="Helical" evidence="2">
    <location>
        <begin position="70"/>
        <end position="91"/>
    </location>
</feature>
<dbReference type="Proteomes" id="UP001596039">
    <property type="component" value="Unassembled WGS sequence"/>
</dbReference>
<comment type="caution">
    <text evidence="3">The sequence shown here is derived from an EMBL/GenBank/DDBJ whole genome shotgun (WGS) entry which is preliminary data.</text>
</comment>
<accession>A0ABW0NQV9</accession>
<evidence type="ECO:0008006" key="5">
    <source>
        <dbReference type="Google" id="ProtNLM"/>
    </source>
</evidence>
<organism evidence="3 4">
    <name type="scientific">Lysinimonas soli</name>
    <dbReference type="NCBI Taxonomy" id="1074233"/>
    <lineage>
        <taxon>Bacteria</taxon>
        <taxon>Bacillati</taxon>
        <taxon>Actinomycetota</taxon>
        <taxon>Actinomycetes</taxon>
        <taxon>Micrococcales</taxon>
        <taxon>Microbacteriaceae</taxon>
        <taxon>Lysinimonas</taxon>
    </lineage>
</organism>
<evidence type="ECO:0000313" key="4">
    <source>
        <dbReference type="Proteomes" id="UP001596039"/>
    </source>
</evidence>
<evidence type="ECO:0000256" key="1">
    <source>
        <dbReference type="SAM" id="MobiDB-lite"/>
    </source>
</evidence>
<gene>
    <name evidence="3" type="ORF">ACFPJ4_11015</name>
</gene>
<name>A0ABW0NQV9_9MICO</name>